<dbReference type="GO" id="GO:0005524">
    <property type="term" value="F:ATP binding"/>
    <property type="evidence" value="ECO:0007669"/>
    <property type="project" value="UniProtKB-KW"/>
</dbReference>
<dbReference type="GO" id="GO:0000155">
    <property type="term" value="F:phosphorelay sensor kinase activity"/>
    <property type="evidence" value="ECO:0007669"/>
    <property type="project" value="InterPro"/>
</dbReference>
<keyword evidence="5" id="KW-0597">Phosphoprotein</keyword>
<dbReference type="SUPFAM" id="SSF55785">
    <property type="entry name" value="PYP-like sensor domain (PAS domain)"/>
    <property type="match status" value="1"/>
</dbReference>
<dbReference type="CDD" id="cd00130">
    <property type="entry name" value="PAS"/>
    <property type="match status" value="1"/>
</dbReference>
<evidence type="ECO:0000256" key="10">
    <source>
        <dbReference type="ARBA" id="ARBA00022840"/>
    </source>
</evidence>
<evidence type="ECO:0000259" key="15">
    <source>
        <dbReference type="PROSITE" id="PS50109"/>
    </source>
</evidence>
<reference evidence="16 17" key="1">
    <citation type="submission" date="2019-03" db="EMBL/GenBank/DDBJ databases">
        <title>Genomic Encyclopedia of Type Strains, Phase IV (KMG-IV): sequencing the most valuable type-strain genomes for metagenomic binning, comparative biology and taxonomic classification.</title>
        <authorList>
            <person name="Goeker M."/>
        </authorList>
    </citation>
    <scope>NUCLEOTIDE SEQUENCE [LARGE SCALE GENOMIC DNA]</scope>
    <source>
        <strain evidence="16 17">DSM 25894</strain>
    </source>
</reference>
<dbReference type="Pfam" id="PF00989">
    <property type="entry name" value="PAS"/>
    <property type="match status" value="1"/>
</dbReference>
<accession>A0A4R3MQT4</accession>
<protein>
    <recommendedName>
        <fullName evidence="3">histidine kinase</fullName>
        <ecNumber evidence="3">2.7.13.3</ecNumber>
    </recommendedName>
</protein>
<dbReference type="Pfam" id="PF02518">
    <property type="entry name" value="HATPase_c"/>
    <property type="match status" value="1"/>
</dbReference>
<evidence type="ECO:0000256" key="1">
    <source>
        <dbReference type="ARBA" id="ARBA00000085"/>
    </source>
</evidence>
<dbReference type="PROSITE" id="PS50109">
    <property type="entry name" value="HIS_KIN"/>
    <property type="match status" value="1"/>
</dbReference>
<keyword evidence="12" id="KW-0902">Two-component regulatory system</keyword>
<keyword evidence="17" id="KW-1185">Reference proteome</keyword>
<dbReference type="InterPro" id="IPR004358">
    <property type="entry name" value="Sig_transdc_His_kin-like_C"/>
</dbReference>
<keyword evidence="6" id="KW-0808">Transferase</keyword>
<dbReference type="InterPro" id="IPR013767">
    <property type="entry name" value="PAS_fold"/>
</dbReference>
<dbReference type="InterPro" id="IPR033463">
    <property type="entry name" value="sCache_3"/>
</dbReference>
<dbReference type="SUPFAM" id="SSF55890">
    <property type="entry name" value="Sporulation response regulatory protein Spo0B"/>
    <property type="match status" value="1"/>
</dbReference>
<feature type="transmembrane region" description="Helical" evidence="14">
    <location>
        <begin position="12"/>
        <end position="36"/>
    </location>
</feature>
<dbReference type="EMBL" id="SMAN01000022">
    <property type="protein sequence ID" value="TCT18273.1"/>
    <property type="molecule type" value="Genomic_DNA"/>
</dbReference>
<proteinExistence type="predicted"/>
<evidence type="ECO:0000256" key="11">
    <source>
        <dbReference type="ARBA" id="ARBA00022989"/>
    </source>
</evidence>
<dbReference type="Gene3D" id="3.30.450.20">
    <property type="entry name" value="PAS domain"/>
    <property type="match status" value="2"/>
</dbReference>
<dbReference type="InterPro" id="IPR000014">
    <property type="entry name" value="PAS"/>
</dbReference>
<keyword evidence="4" id="KW-1003">Cell membrane</keyword>
<organism evidence="16 17">
    <name type="scientific">Melghiribacillus thermohalophilus</name>
    <dbReference type="NCBI Taxonomy" id="1324956"/>
    <lineage>
        <taxon>Bacteria</taxon>
        <taxon>Bacillati</taxon>
        <taxon>Bacillota</taxon>
        <taxon>Bacilli</taxon>
        <taxon>Bacillales</taxon>
        <taxon>Bacillaceae</taxon>
        <taxon>Melghiribacillus</taxon>
    </lineage>
</organism>
<evidence type="ECO:0000256" key="12">
    <source>
        <dbReference type="ARBA" id="ARBA00023012"/>
    </source>
</evidence>
<dbReference type="Pfam" id="PF17203">
    <property type="entry name" value="sCache_3_2"/>
    <property type="match status" value="1"/>
</dbReference>
<sequence length="539" mass="60758">MSLKRMPIKLKIMILSFGVVLFCLMIGGIILIGNIYQDRERELGERGLMIGRMVANLPEVKDYITETEGWRKLNPMIDQIRTINRADYIVVLNMNRIRYSHPIEEKLGTISSGKDEGAAFAEHSYVSKAKGELGVSVRSFVPIMNDQHEQIGVVVVGNVMPTLKEILSNIQTEILLTLLLTGLFGVIGSWLLARHLKDQTFQLEPHEIARILQERTAIFQAMNEGVIAVDRHGVIVVFNDKAKKIFGIHDDVIGKRPEDLAGYSSLRQFLLDQSDLENEIVFVGDKHILTNRVPVQVEGEKVGILTIFLDQTDVTKMAEELSGVKAFVDALRVQNHEHMNKLHTIAGLIQLDQKERALDYVFEVTEGQKKLSRFLTKNIQDYSVAGLLISKVQRGNELGIEVQIDENTSLKNYPAHMDGNDFVIILGNLIENSFDALRGDKKQEKLVYVSIVEKKDSIQISVEDNGRGMNSEIIEHIFEKGYTTKKNEGSGIGLYLVQKMAEKAKGKIEVISHPGEGTSFYLQFPLEMEENMNEQRQAN</sequence>
<evidence type="ECO:0000256" key="13">
    <source>
        <dbReference type="ARBA" id="ARBA00023136"/>
    </source>
</evidence>
<dbReference type="PRINTS" id="PR00344">
    <property type="entry name" value="BCTRLSENSOR"/>
</dbReference>
<dbReference type="InterPro" id="IPR036890">
    <property type="entry name" value="HATPase_C_sf"/>
</dbReference>
<dbReference type="SMART" id="SM00091">
    <property type="entry name" value="PAS"/>
    <property type="match status" value="1"/>
</dbReference>
<dbReference type="SUPFAM" id="SSF103190">
    <property type="entry name" value="Sensory domain-like"/>
    <property type="match status" value="1"/>
</dbReference>
<keyword evidence="8" id="KW-0547">Nucleotide-binding</keyword>
<dbReference type="Gene3D" id="3.30.565.10">
    <property type="entry name" value="Histidine kinase-like ATPase, C-terminal domain"/>
    <property type="match status" value="1"/>
</dbReference>
<feature type="transmembrane region" description="Helical" evidence="14">
    <location>
        <begin position="174"/>
        <end position="193"/>
    </location>
</feature>
<dbReference type="Pfam" id="PF14689">
    <property type="entry name" value="SPOB_a"/>
    <property type="match status" value="1"/>
</dbReference>
<evidence type="ECO:0000256" key="6">
    <source>
        <dbReference type="ARBA" id="ARBA00022679"/>
    </source>
</evidence>
<dbReference type="OrthoDB" id="9792686at2"/>
<evidence type="ECO:0000256" key="2">
    <source>
        <dbReference type="ARBA" id="ARBA00004651"/>
    </source>
</evidence>
<dbReference type="PANTHER" id="PTHR43547:SF10">
    <property type="entry name" value="SENSOR HISTIDINE KINASE DCUS"/>
    <property type="match status" value="1"/>
</dbReference>
<dbReference type="EC" id="2.7.13.3" evidence="3"/>
<dbReference type="InterPro" id="IPR039506">
    <property type="entry name" value="SPOB_a"/>
</dbReference>
<dbReference type="InterPro" id="IPR029151">
    <property type="entry name" value="Sensor-like_sf"/>
</dbReference>
<dbReference type="SUPFAM" id="SSF55874">
    <property type="entry name" value="ATPase domain of HSP90 chaperone/DNA topoisomerase II/histidine kinase"/>
    <property type="match status" value="1"/>
</dbReference>
<keyword evidence="9 16" id="KW-0418">Kinase</keyword>
<evidence type="ECO:0000256" key="4">
    <source>
        <dbReference type="ARBA" id="ARBA00022475"/>
    </source>
</evidence>
<evidence type="ECO:0000256" key="5">
    <source>
        <dbReference type="ARBA" id="ARBA00022553"/>
    </source>
</evidence>
<evidence type="ECO:0000256" key="7">
    <source>
        <dbReference type="ARBA" id="ARBA00022692"/>
    </source>
</evidence>
<dbReference type="Gene3D" id="1.10.287.130">
    <property type="match status" value="1"/>
</dbReference>
<feature type="domain" description="Histidine kinase" evidence="15">
    <location>
        <begin position="333"/>
        <end position="528"/>
    </location>
</feature>
<evidence type="ECO:0000256" key="3">
    <source>
        <dbReference type="ARBA" id="ARBA00012438"/>
    </source>
</evidence>
<dbReference type="GO" id="GO:0006355">
    <property type="term" value="P:regulation of DNA-templated transcription"/>
    <property type="evidence" value="ECO:0007669"/>
    <property type="project" value="InterPro"/>
</dbReference>
<dbReference type="GO" id="GO:0005886">
    <property type="term" value="C:plasma membrane"/>
    <property type="evidence" value="ECO:0007669"/>
    <property type="project" value="UniProtKB-SubCell"/>
</dbReference>
<comment type="catalytic activity">
    <reaction evidence="1">
        <text>ATP + protein L-histidine = ADP + protein N-phospho-L-histidine.</text>
        <dbReference type="EC" id="2.7.13.3"/>
    </reaction>
</comment>
<dbReference type="PANTHER" id="PTHR43547">
    <property type="entry name" value="TWO-COMPONENT HISTIDINE KINASE"/>
    <property type="match status" value="1"/>
</dbReference>
<dbReference type="AlphaFoldDB" id="A0A4R3MQT4"/>
<dbReference type="InterPro" id="IPR035965">
    <property type="entry name" value="PAS-like_dom_sf"/>
</dbReference>
<dbReference type="InterPro" id="IPR003594">
    <property type="entry name" value="HATPase_dom"/>
</dbReference>
<evidence type="ECO:0000256" key="14">
    <source>
        <dbReference type="SAM" id="Phobius"/>
    </source>
</evidence>
<dbReference type="InterPro" id="IPR005467">
    <property type="entry name" value="His_kinase_dom"/>
</dbReference>
<keyword evidence="13 14" id="KW-0472">Membrane</keyword>
<evidence type="ECO:0000313" key="17">
    <source>
        <dbReference type="Proteomes" id="UP000294650"/>
    </source>
</evidence>
<name>A0A4R3MQT4_9BACI</name>
<dbReference type="NCBIfam" id="TIGR00229">
    <property type="entry name" value="sensory_box"/>
    <property type="match status" value="1"/>
</dbReference>
<gene>
    <name evidence="16" type="ORF">EDD68_12236</name>
</gene>
<keyword evidence="10" id="KW-0067">ATP-binding</keyword>
<comment type="subcellular location">
    <subcellularLocation>
        <location evidence="2">Cell membrane</location>
        <topology evidence="2">Multi-pass membrane protein</topology>
    </subcellularLocation>
</comment>
<keyword evidence="11 14" id="KW-1133">Transmembrane helix</keyword>
<evidence type="ECO:0000313" key="16">
    <source>
        <dbReference type="EMBL" id="TCT18273.1"/>
    </source>
</evidence>
<dbReference type="InterPro" id="IPR016120">
    <property type="entry name" value="Sig_transdc_His_kin_SpoOB"/>
</dbReference>
<keyword evidence="7 14" id="KW-0812">Transmembrane</keyword>
<dbReference type="Proteomes" id="UP000294650">
    <property type="component" value="Unassembled WGS sequence"/>
</dbReference>
<evidence type="ECO:0000256" key="8">
    <source>
        <dbReference type="ARBA" id="ARBA00022741"/>
    </source>
</evidence>
<dbReference type="SMART" id="SM00387">
    <property type="entry name" value="HATPase_c"/>
    <property type="match status" value="1"/>
</dbReference>
<evidence type="ECO:0000256" key="9">
    <source>
        <dbReference type="ARBA" id="ARBA00022777"/>
    </source>
</evidence>
<comment type="caution">
    <text evidence="16">The sequence shown here is derived from an EMBL/GenBank/DDBJ whole genome shotgun (WGS) entry which is preliminary data.</text>
</comment>